<dbReference type="OrthoDB" id="414698at2759"/>
<dbReference type="GO" id="GO:0005739">
    <property type="term" value="C:mitochondrion"/>
    <property type="evidence" value="ECO:0007669"/>
    <property type="project" value="TreeGrafter"/>
</dbReference>
<dbReference type="PRINTS" id="PR00070">
    <property type="entry name" value="DHFR"/>
</dbReference>
<dbReference type="EC" id="1.5.1.3" evidence="2"/>
<dbReference type="GO" id="GO:0006730">
    <property type="term" value="P:one-carbon metabolic process"/>
    <property type="evidence" value="ECO:0007669"/>
    <property type="project" value="UniProtKB-KW"/>
</dbReference>
<dbReference type="EMBL" id="JEMN01001697">
    <property type="protein sequence ID" value="KXH29482.1"/>
    <property type="molecule type" value="Genomic_DNA"/>
</dbReference>
<protein>
    <recommendedName>
        <fullName evidence="3">Dihydrofolate reductase</fullName>
        <ecNumber evidence="2">1.5.1.3</ecNumber>
    </recommendedName>
</protein>
<dbReference type="InterPro" id="IPR012259">
    <property type="entry name" value="DHFR"/>
</dbReference>
<gene>
    <name evidence="9" type="ORF">CNYM01_08666</name>
</gene>
<name>A0A135S0Q1_9PEZI</name>
<dbReference type="InterPro" id="IPR024072">
    <property type="entry name" value="DHFR-like_dom_sf"/>
</dbReference>
<dbReference type="Pfam" id="PF00186">
    <property type="entry name" value="DHFR_1"/>
    <property type="match status" value="1"/>
</dbReference>
<accession>A0A135S0Q1</accession>
<evidence type="ECO:0000256" key="1">
    <source>
        <dbReference type="ARBA" id="ARBA00004903"/>
    </source>
</evidence>
<evidence type="ECO:0000256" key="5">
    <source>
        <dbReference type="ARBA" id="ARBA00022857"/>
    </source>
</evidence>
<dbReference type="UniPathway" id="UPA00077">
    <property type="reaction ID" value="UER00158"/>
</dbReference>
<reference evidence="9 10" key="1">
    <citation type="submission" date="2014-02" db="EMBL/GenBank/DDBJ databases">
        <title>The genome sequence of Colletotrichum nymphaeae SA-01.</title>
        <authorList>
            <person name="Baroncelli R."/>
            <person name="Thon M.R."/>
        </authorList>
    </citation>
    <scope>NUCLEOTIDE SEQUENCE [LARGE SCALE GENOMIC DNA]</scope>
    <source>
        <strain evidence="9 10">SA-01</strain>
    </source>
</reference>
<keyword evidence="6" id="KW-0560">Oxidoreductase</keyword>
<comment type="similarity">
    <text evidence="7">Belongs to the dihydrofolate reductase family.</text>
</comment>
<sequence length="216" mass="23488">MSHELTLIVAATRNMGIGAKGGLPWTGLKKEMAYFARVTKRLPPQAPSDARNAVIMGRKTWDSIPPRFRPLKGRLNIVISRSQPASLDSASATAAATDFEKDAVKVSSLDQALAFLRSDASGAAAGKLGKVFVIGGAQIYGAALEVPEAKRVLLTRVMEEFECDAFFPLKLGGEDEGGEWAQVEKKGLDEWVGEEVEGGEIEENGTRYEFQMWEKI</sequence>
<dbReference type="AlphaFoldDB" id="A0A135S0Q1"/>
<comment type="pathway">
    <text evidence="1">Cofactor biosynthesis; tetrahydrofolate biosynthesis; 5,6,7,8-tetrahydrofolate from 7,8-dihydrofolate: step 1/1.</text>
</comment>
<proteinExistence type="inferred from homology"/>
<dbReference type="SUPFAM" id="SSF53597">
    <property type="entry name" value="Dihydrofolate reductase-like"/>
    <property type="match status" value="1"/>
</dbReference>
<evidence type="ECO:0000256" key="2">
    <source>
        <dbReference type="ARBA" id="ARBA00012856"/>
    </source>
</evidence>
<keyword evidence="4" id="KW-0554">One-carbon metabolism</keyword>
<evidence type="ECO:0000256" key="4">
    <source>
        <dbReference type="ARBA" id="ARBA00022563"/>
    </source>
</evidence>
<comment type="caution">
    <text evidence="9">The sequence shown here is derived from an EMBL/GenBank/DDBJ whole genome shotgun (WGS) entry which is preliminary data.</text>
</comment>
<dbReference type="GO" id="GO:0050661">
    <property type="term" value="F:NADP binding"/>
    <property type="evidence" value="ECO:0007669"/>
    <property type="project" value="InterPro"/>
</dbReference>
<evidence type="ECO:0000256" key="3">
    <source>
        <dbReference type="ARBA" id="ARBA00018886"/>
    </source>
</evidence>
<evidence type="ECO:0000256" key="6">
    <source>
        <dbReference type="ARBA" id="ARBA00023002"/>
    </source>
</evidence>
<keyword evidence="10" id="KW-1185">Reference proteome</keyword>
<evidence type="ECO:0000313" key="10">
    <source>
        <dbReference type="Proteomes" id="UP000070054"/>
    </source>
</evidence>
<evidence type="ECO:0000313" key="9">
    <source>
        <dbReference type="EMBL" id="KXH29482.1"/>
    </source>
</evidence>
<evidence type="ECO:0000259" key="8">
    <source>
        <dbReference type="PROSITE" id="PS51330"/>
    </source>
</evidence>
<dbReference type="PROSITE" id="PS51330">
    <property type="entry name" value="DHFR_2"/>
    <property type="match status" value="1"/>
</dbReference>
<dbReference type="GO" id="GO:0046452">
    <property type="term" value="P:dihydrofolate metabolic process"/>
    <property type="evidence" value="ECO:0007669"/>
    <property type="project" value="TreeGrafter"/>
</dbReference>
<dbReference type="InterPro" id="IPR001796">
    <property type="entry name" value="DHFR_dom"/>
</dbReference>
<evidence type="ECO:0000256" key="7">
    <source>
        <dbReference type="RuleBase" id="RU004474"/>
    </source>
</evidence>
<dbReference type="GO" id="GO:0004146">
    <property type="term" value="F:dihydrofolate reductase activity"/>
    <property type="evidence" value="ECO:0007669"/>
    <property type="project" value="UniProtKB-EC"/>
</dbReference>
<dbReference type="Proteomes" id="UP000070054">
    <property type="component" value="Unassembled WGS sequence"/>
</dbReference>
<dbReference type="GO" id="GO:0046654">
    <property type="term" value="P:tetrahydrofolate biosynthetic process"/>
    <property type="evidence" value="ECO:0007669"/>
    <property type="project" value="UniProtKB-UniPathway"/>
</dbReference>
<dbReference type="PANTHER" id="PTHR48069">
    <property type="entry name" value="DIHYDROFOLATE REDUCTASE"/>
    <property type="match status" value="1"/>
</dbReference>
<dbReference type="CDD" id="cd00209">
    <property type="entry name" value="DHFR"/>
    <property type="match status" value="1"/>
</dbReference>
<dbReference type="GO" id="GO:0046655">
    <property type="term" value="P:folic acid metabolic process"/>
    <property type="evidence" value="ECO:0007669"/>
    <property type="project" value="TreeGrafter"/>
</dbReference>
<dbReference type="Gene3D" id="3.40.430.10">
    <property type="entry name" value="Dihydrofolate Reductase, subunit A"/>
    <property type="match status" value="1"/>
</dbReference>
<dbReference type="PROSITE" id="PS00075">
    <property type="entry name" value="DHFR_1"/>
    <property type="match status" value="1"/>
</dbReference>
<dbReference type="PANTHER" id="PTHR48069:SF3">
    <property type="entry name" value="DIHYDROFOLATE REDUCTASE"/>
    <property type="match status" value="1"/>
</dbReference>
<feature type="domain" description="DHFR" evidence="8">
    <location>
        <begin position="4"/>
        <end position="215"/>
    </location>
</feature>
<dbReference type="InterPro" id="IPR017925">
    <property type="entry name" value="DHFR_CS"/>
</dbReference>
<keyword evidence="5" id="KW-0521">NADP</keyword>
<organism evidence="9 10">
    <name type="scientific">Colletotrichum nymphaeae SA-01</name>
    <dbReference type="NCBI Taxonomy" id="1460502"/>
    <lineage>
        <taxon>Eukaryota</taxon>
        <taxon>Fungi</taxon>
        <taxon>Dikarya</taxon>
        <taxon>Ascomycota</taxon>
        <taxon>Pezizomycotina</taxon>
        <taxon>Sordariomycetes</taxon>
        <taxon>Hypocreomycetidae</taxon>
        <taxon>Glomerellales</taxon>
        <taxon>Glomerellaceae</taxon>
        <taxon>Colletotrichum</taxon>
        <taxon>Colletotrichum acutatum species complex</taxon>
    </lineage>
</organism>